<dbReference type="InterPro" id="IPR050834">
    <property type="entry name" value="Glycosyltransf_2"/>
</dbReference>
<dbReference type="InterPro" id="IPR001173">
    <property type="entry name" value="Glyco_trans_2-like"/>
</dbReference>
<evidence type="ECO:0000259" key="1">
    <source>
        <dbReference type="Pfam" id="PF00535"/>
    </source>
</evidence>
<proteinExistence type="predicted"/>
<name>A0ABP7SDE0_9SPHN</name>
<evidence type="ECO:0000313" key="2">
    <source>
        <dbReference type="EMBL" id="GAA4010256.1"/>
    </source>
</evidence>
<dbReference type="Pfam" id="PF00535">
    <property type="entry name" value="Glycos_transf_2"/>
    <property type="match status" value="1"/>
</dbReference>
<dbReference type="PANTHER" id="PTHR43685:SF2">
    <property type="entry name" value="GLYCOSYLTRANSFERASE 2-LIKE DOMAIN-CONTAINING PROTEIN"/>
    <property type="match status" value="1"/>
</dbReference>
<dbReference type="Proteomes" id="UP001501310">
    <property type="component" value="Unassembled WGS sequence"/>
</dbReference>
<evidence type="ECO:0000313" key="3">
    <source>
        <dbReference type="Proteomes" id="UP001501310"/>
    </source>
</evidence>
<protein>
    <submittedName>
        <fullName evidence="2">Glycosyltransferase family 2 protein</fullName>
    </submittedName>
</protein>
<comment type="caution">
    <text evidence="2">The sequence shown here is derived from an EMBL/GenBank/DDBJ whole genome shotgun (WGS) entry which is preliminary data.</text>
</comment>
<dbReference type="Gene3D" id="3.90.550.10">
    <property type="entry name" value="Spore Coat Polysaccharide Biosynthesis Protein SpsA, Chain A"/>
    <property type="match status" value="1"/>
</dbReference>
<dbReference type="SUPFAM" id="SSF53448">
    <property type="entry name" value="Nucleotide-diphospho-sugar transferases"/>
    <property type="match status" value="1"/>
</dbReference>
<dbReference type="InterPro" id="IPR029044">
    <property type="entry name" value="Nucleotide-diphossugar_trans"/>
</dbReference>
<dbReference type="PANTHER" id="PTHR43685">
    <property type="entry name" value="GLYCOSYLTRANSFERASE"/>
    <property type="match status" value="1"/>
</dbReference>
<gene>
    <name evidence="2" type="ORF">GCM10022211_25830</name>
</gene>
<organism evidence="2 3">
    <name type="scientific">Sphingomonas humi</name>
    <dbReference type="NCBI Taxonomy" id="335630"/>
    <lineage>
        <taxon>Bacteria</taxon>
        <taxon>Pseudomonadati</taxon>
        <taxon>Pseudomonadota</taxon>
        <taxon>Alphaproteobacteria</taxon>
        <taxon>Sphingomonadales</taxon>
        <taxon>Sphingomonadaceae</taxon>
        <taxon>Sphingomonas</taxon>
    </lineage>
</organism>
<reference evidence="3" key="1">
    <citation type="journal article" date="2019" name="Int. J. Syst. Evol. Microbiol.">
        <title>The Global Catalogue of Microorganisms (GCM) 10K type strain sequencing project: providing services to taxonomists for standard genome sequencing and annotation.</title>
        <authorList>
            <consortium name="The Broad Institute Genomics Platform"/>
            <consortium name="The Broad Institute Genome Sequencing Center for Infectious Disease"/>
            <person name="Wu L."/>
            <person name="Ma J."/>
        </authorList>
    </citation>
    <scope>NUCLEOTIDE SEQUENCE [LARGE SCALE GENOMIC DNA]</scope>
    <source>
        <strain evidence="3">JCM 16603</strain>
    </source>
</reference>
<accession>A0ABP7SDE0</accession>
<sequence>MKILACIVTFNRAALLERCVDAVRAQTRPPDRLLVINNGSTDGTVSMLDAKGVDCLTQDNVGSAGGWARSIAEAQEGGYDAVWLMDDDGFPAPDALALLERHLTGDRVCVSSVVLREDDPSHFVFPFPLLNRNGWPVLFARPRKIPTLEALRPLAKDGLYPFAHLFNGALLSVAATRRIGNVNRDYFLFGDEVDYFARMRQLGPVLSHLDAHHLHPDVSQRELNQTKVYYYVKNTLILNKRYHDLAPVRNAATPLVALARVAARNSPAEALSYVIGKRAPILWKAVSRGLTDRIGKDL</sequence>
<dbReference type="RefSeq" id="WP_344710976.1">
    <property type="nucleotide sequence ID" value="NZ_BAAAZD010000002.1"/>
</dbReference>
<dbReference type="EMBL" id="BAAAZD010000002">
    <property type="protein sequence ID" value="GAA4010256.1"/>
    <property type="molecule type" value="Genomic_DNA"/>
</dbReference>
<feature type="domain" description="Glycosyltransferase 2-like" evidence="1">
    <location>
        <begin position="6"/>
        <end position="118"/>
    </location>
</feature>
<keyword evidence="3" id="KW-1185">Reference proteome</keyword>